<gene>
    <name evidence="13" type="ORF">FE782_22265</name>
</gene>
<evidence type="ECO:0000256" key="5">
    <source>
        <dbReference type="ARBA" id="ARBA00022575"/>
    </source>
</evidence>
<dbReference type="GO" id="GO:0009636">
    <property type="term" value="P:response to toxic substance"/>
    <property type="evidence" value="ECO:0007669"/>
    <property type="project" value="UniProtKB-KW"/>
</dbReference>
<proteinExistence type="inferred from homology"/>
<evidence type="ECO:0000256" key="7">
    <source>
        <dbReference type="ARBA" id="ARBA00022643"/>
    </source>
</evidence>
<dbReference type="Proteomes" id="UP000309676">
    <property type="component" value="Unassembled WGS sequence"/>
</dbReference>
<dbReference type="InterPro" id="IPR004136">
    <property type="entry name" value="NMO"/>
</dbReference>
<evidence type="ECO:0000313" key="14">
    <source>
        <dbReference type="Proteomes" id="UP000309676"/>
    </source>
</evidence>
<organism evidence="13 14">
    <name type="scientific">Paenibacillus antri</name>
    <dbReference type="NCBI Taxonomy" id="2582848"/>
    <lineage>
        <taxon>Bacteria</taxon>
        <taxon>Bacillati</taxon>
        <taxon>Bacillota</taxon>
        <taxon>Bacilli</taxon>
        <taxon>Bacillales</taxon>
        <taxon>Paenibacillaceae</taxon>
        <taxon>Paenibacillus</taxon>
    </lineage>
</organism>
<evidence type="ECO:0000256" key="9">
    <source>
        <dbReference type="ARBA" id="ARBA00023002"/>
    </source>
</evidence>
<dbReference type="GO" id="GO:0018580">
    <property type="term" value="F:nitronate monooxygenase activity"/>
    <property type="evidence" value="ECO:0007669"/>
    <property type="project" value="InterPro"/>
</dbReference>
<dbReference type="PANTHER" id="PTHR42747">
    <property type="entry name" value="NITRONATE MONOOXYGENASE-RELATED"/>
    <property type="match status" value="1"/>
</dbReference>
<evidence type="ECO:0000256" key="2">
    <source>
        <dbReference type="ARBA" id="ARBA00003535"/>
    </source>
</evidence>
<evidence type="ECO:0000256" key="3">
    <source>
        <dbReference type="ARBA" id="ARBA00009881"/>
    </source>
</evidence>
<dbReference type="GO" id="GO:0000166">
    <property type="term" value="F:nucleotide binding"/>
    <property type="evidence" value="ECO:0007669"/>
    <property type="project" value="UniProtKB-KW"/>
</dbReference>
<dbReference type="CDD" id="cd04730">
    <property type="entry name" value="NPD_like"/>
    <property type="match status" value="1"/>
</dbReference>
<keyword evidence="5" id="KW-0216">Detoxification</keyword>
<keyword evidence="6" id="KW-0285">Flavoprotein</keyword>
<protein>
    <recommendedName>
        <fullName evidence="4">Probable nitronate monooxygenase</fullName>
    </recommendedName>
    <alternativeName>
        <fullName evidence="11">Propionate 3-nitronate monooxygenase</fullName>
    </alternativeName>
</protein>
<keyword evidence="8" id="KW-0547">Nucleotide-binding</keyword>
<evidence type="ECO:0000256" key="4">
    <source>
        <dbReference type="ARBA" id="ARBA00013457"/>
    </source>
</evidence>
<evidence type="ECO:0000256" key="8">
    <source>
        <dbReference type="ARBA" id="ARBA00022741"/>
    </source>
</evidence>
<comment type="similarity">
    <text evidence="3">Belongs to the nitronate monooxygenase family. NMO class I subfamily.</text>
</comment>
<keyword evidence="14" id="KW-1185">Reference proteome</keyword>
<dbReference type="Gene3D" id="3.20.20.70">
    <property type="entry name" value="Aldolase class I"/>
    <property type="match status" value="1"/>
</dbReference>
<reference evidence="13 14" key="1">
    <citation type="submission" date="2019-05" db="EMBL/GenBank/DDBJ databases">
        <authorList>
            <person name="Narsing Rao M.P."/>
            <person name="Li W.J."/>
        </authorList>
    </citation>
    <scope>NUCLEOTIDE SEQUENCE [LARGE SCALE GENOMIC DNA]</scope>
    <source>
        <strain evidence="13 14">SYSU_K30003</strain>
    </source>
</reference>
<dbReference type="FunFam" id="3.20.20.70:FF:000154">
    <property type="entry name" value="Probable nitronate monooxygenase"/>
    <property type="match status" value="1"/>
</dbReference>
<accession>A0A5R9GBH0</accession>
<evidence type="ECO:0000313" key="13">
    <source>
        <dbReference type="EMBL" id="TLS50063.1"/>
    </source>
</evidence>
<comment type="catalytic activity">
    <reaction evidence="12">
        <text>3 propionate 3-nitronate + 3 O2 + H2O = 3 3-oxopropanoate + 2 nitrate + nitrite + H2O2 + 3 H(+)</text>
        <dbReference type="Rhea" id="RHEA:57332"/>
        <dbReference type="ChEBI" id="CHEBI:15377"/>
        <dbReference type="ChEBI" id="CHEBI:15378"/>
        <dbReference type="ChEBI" id="CHEBI:15379"/>
        <dbReference type="ChEBI" id="CHEBI:16240"/>
        <dbReference type="ChEBI" id="CHEBI:16301"/>
        <dbReference type="ChEBI" id="CHEBI:17632"/>
        <dbReference type="ChEBI" id="CHEBI:33190"/>
        <dbReference type="ChEBI" id="CHEBI:136067"/>
    </reaction>
</comment>
<keyword evidence="7" id="KW-0288">FMN</keyword>
<evidence type="ECO:0000256" key="12">
    <source>
        <dbReference type="ARBA" id="ARBA00049401"/>
    </source>
</evidence>
<dbReference type="EMBL" id="VCIW01000017">
    <property type="protein sequence ID" value="TLS50063.1"/>
    <property type="molecule type" value="Genomic_DNA"/>
</dbReference>
<keyword evidence="10" id="KW-0503">Monooxygenase</keyword>
<evidence type="ECO:0000256" key="10">
    <source>
        <dbReference type="ARBA" id="ARBA00023033"/>
    </source>
</evidence>
<dbReference type="AlphaFoldDB" id="A0A5R9GBH0"/>
<dbReference type="RefSeq" id="WP_138196547.1">
    <property type="nucleotide sequence ID" value="NZ_VCIW01000017.1"/>
</dbReference>
<name>A0A5R9GBH0_9BACL</name>
<dbReference type="PANTHER" id="PTHR42747:SF3">
    <property type="entry name" value="NITRONATE MONOOXYGENASE-RELATED"/>
    <property type="match status" value="1"/>
</dbReference>
<evidence type="ECO:0000256" key="1">
    <source>
        <dbReference type="ARBA" id="ARBA00001917"/>
    </source>
</evidence>
<keyword evidence="9" id="KW-0560">Oxidoreductase</keyword>
<dbReference type="InterPro" id="IPR013785">
    <property type="entry name" value="Aldolase_TIM"/>
</dbReference>
<dbReference type="Pfam" id="PF03060">
    <property type="entry name" value="NMO"/>
    <property type="match status" value="1"/>
</dbReference>
<evidence type="ECO:0000256" key="11">
    <source>
        <dbReference type="ARBA" id="ARBA00031155"/>
    </source>
</evidence>
<dbReference type="SUPFAM" id="SSF51412">
    <property type="entry name" value="Inosine monophosphate dehydrogenase (IMPDH)"/>
    <property type="match status" value="1"/>
</dbReference>
<comment type="function">
    <text evidence="2">Nitronate monooxygenase that uses molecular oxygen to catalyze the oxidative denitrification of alkyl nitronates. Acts on propionate 3-nitronate (P3N), the presumed physiological substrate. Probably functions in the detoxification of P3N, a metabolic poison produced by plants and fungi as a defense mechanism.</text>
</comment>
<evidence type="ECO:0000256" key="6">
    <source>
        <dbReference type="ARBA" id="ARBA00022630"/>
    </source>
</evidence>
<comment type="cofactor">
    <cofactor evidence="1">
        <name>FMN</name>
        <dbReference type="ChEBI" id="CHEBI:58210"/>
    </cofactor>
</comment>
<comment type="caution">
    <text evidence="13">The sequence shown here is derived from an EMBL/GenBank/DDBJ whole genome shotgun (WGS) entry which is preliminary data.</text>
</comment>
<sequence>MFQTEITRMLDIRHPILQAPMAGGPTTPDLAAAVSNAGGLGSIGAGYLAPDRIRDTIREIRQRTDRPFGINLFVPEQPCTSEATIAEMNDFLNSFRVELGIASNPSTPKSAESFEDQIRILLEESVPVVSFTFGMPSEDVIQALKARGTTVLGTATTVEEAQALEAAGVHAIVAQGSESGGHRGTFLKDAADALIGTMALVPQVVEHVSVPVVAAGGIMDGRGLIASLALGASAIQMGTAFLASPESGAHPAYKQKIMSSTEDCTEVTYAYSGKAARGIRTKFMEEFRNYQGAIPPYPIQNAMTRDIRQTAAQANLPEYMSLWAGQGLRLADDRSAASIIDRTIEQANDVVGMISTLGK</sequence>
<dbReference type="OrthoDB" id="9778912at2"/>